<dbReference type="Proteomes" id="UP000280008">
    <property type="component" value="Unassembled WGS sequence"/>
</dbReference>
<dbReference type="GO" id="GO:0003677">
    <property type="term" value="F:DNA binding"/>
    <property type="evidence" value="ECO:0007669"/>
    <property type="project" value="UniProtKB-KW"/>
</dbReference>
<dbReference type="PANTHER" id="PTHR33154">
    <property type="entry name" value="TRANSCRIPTIONAL REGULATOR, ARSR FAMILY"/>
    <property type="match status" value="1"/>
</dbReference>
<keyword evidence="3" id="KW-0804">Transcription</keyword>
<evidence type="ECO:0000259" key="4">
    <source>
        <dbReference type="SMART" id="SM00418"/>
    </source>
</evidence>
<dbReference type="SUPFAM" id="SSF46785">
    <property type="entry name" value="Winged helix' DNA-binding domain"/>
    <property type="match status" value="1"/>
</dbReference>
<dbReference type="SMART" id="SM00418">
    <property type="entry name" value="HTH_ARSR"/>
    <property type="match status" value="1"/>
</dbReference>
<name>A0A495IET8_9MICO</name>
<comment type="caution">
    <text evidence="5">The sequence shown here is derived from an EMBL/GenBank/DDBJ whole genome shotgun (WGS) entry which is preliminary data.</text>
</comment>
<dbReference type="AlphaFoldDB" id="A0A495IET8"/>
<keyword evidence="1" id="KW-0805">Transcription regulation</keyword>
<dbReference type="InterPro" id="IPR011991">
    <property type="entry name" value="ArsR-like_HTH"/>
</dbReference>
<sequence length="163" mass="18478">MSPDRAPSGDAWDAMGHPARRFIIRELAQRESLSREIAEAVQHVFGLGWPAVTRHLKILNAAGFVRVRRVWNERLYRLDDQALDRLEDDVRELGRLWRKRTGGGYHGLYDETDDSWGRPRQPRRPVDAAEAFDRLLRDEGIDPATGKLVRDAPGEGLAETAGV</sequence>
<dbReference type="Gene3D" id="1.10.10.10">
    <property type="entry name" value="Winged helix-like DNA-binding domain superfamily/Winged helix DNA-binding domain"/>
    <property type="match status" value="1"/>
</dbReference>
<proteinExistence type="predicted"/>
<dbReference type="GO" id="GO:0003700">
    <property type="term" value="F:DNA-binding transcription factor activity"/>
    <property type="evidence" value="ECO:0007669"/>
    <property type="project" value="InterPro"/>
</dbReference>
<keyword evidence="6" id="KW-1185">Reference proteome</keyword>
<dbReference type="InterPro" id="IPR036390">
    <property type="entry name" value="WH_DNA-bd_sf"/>
</dbReference>
<dbReference type="OrthoDB" id="3628603at2"/>
<accession>A0A495IET8</accession>
<reference evidence="5 6" key="1">
    <citation type="submission" date="2018-10" db="EMBL/GenBank/DDBJ databases">
        <title>Sequencing the genomes of 1000 actinobacteria strains.</title>
        <authorList>
            <person name="Klenk H.-P."/>
        </authorList>
    </citation>
    <scope>NUCLEOTIDE SEQUENCE [LARGE SCALE GENOMIC DNA]</scope>
    <source>
        <strain evidence="5 6">DSM 17894</strain>
    </source>
</reference>
<organism evidence="5 6">
    <name type="scientific">Frondihabitans australicus</name>
    <dbReference type="NCBI Taxonomy" id="386892"/>
    <lineage>
        <taxon>Bacteria</taxon>
        <taxon>Bacillati</taxon>
        <taxon>Actinomycetota</taxon>
        <taxon>Actinomycetes</taxon>
        <taxon>Micrococcales</taxon>
        <taxon>Microbacteriaceae</taxon>
        <taxon>Frondihabitans</taxon>
    </lineage>
</organism>
<evidence type="ECO:0000256" key="3">
    <source>
        <dbReference type="ARBA" id="ARBA00023163"/>
    </source>
</evidence>
<dbReference type="CDD" id="cd00090">
    <property type="entry name" value="HTH_ARSR"/>
    <property type="match status" value="1"/>
</dbReference>
<keyword evidence="2 5" id="KW-0238">DNA-binding</keyword>
<dbReference type="InterPro" id="IPR051081">
    <property type="entry name" value="HTH_MetalResp_TranReg"/>
</dbReference>
<evidence type="ECO:0000313" key="6">
    <source>
        <dbReference type="Proteomes" id="UP000280008"/>
    </source>
</evidence>
<evidence type="ECO:0000313" key="5">
    <source>
        <dbReference type="EMBL" id="RKR73675.1"/>
    </source>
</evidence>
<dbReference type="InterPro" id="IPR036388">
    <property type="entry name" value="WH-like_DNA-bd_sf"/>
</dbReference>
<dbReference type="EMBL" id="RBKS01000001">
    <property type="protein sequence ID" value="RKR73675.1"/>
    <property type="molecule type" value="Genomic_DNA"/>
</dbReference>
<dbReference type="PANTHER" id="PTHR33154:SF33">
    <property type="entry name" value="TRANSCRIPTIONAL REPRESSOR SDPR"/>
    <property type="match status" value="1"/>
</dbReference>
<dbReference type="InterPro" id="IPR001845">
    <property type="entry name" value="HTH_ArsR_DNA-bd_dom"/>
</dbReference>
<dbReference type="Pfam" id="PF01022">
    <property type="entry name" value="HTH_5"/>
    <property type="match status" value="1"/>
</dbReference>
<feature type="domain" description="HTH arsR-type" evidence="4">
    <location>
        <begin position="10"/>
        <end position="91"/>
    </location>
</feature>
<evidence type="ECO:0000256" key="2">
    <source>
        <dbReference type="ARBA" id="ARBA00023125"/>
    </source>
</evidence>
<evidence type="ECO:0000256" key="1">
    <source>
        <dbReference type="ARBA" id="ARBA00023015"/>
    </source>
</evidence>
<protein>
    <submittedName>
        <fullName evidence="5">DNA-binding transcriptional ArsR family regulator</fullName>
    </submittedName>
</protein>
<gene>
    <name evidence="5" type="ORF">C8E83_0769</name>
</gene>